<name>A0ABS8HTL0_9FIRM</name>
<sequence length="347" mass="36711">MEWFLDYDGKQFGPLTATQARSYAKANSNGLAWREGFPEWIPIGKIAELAAASSNASGPPARSVLPPTIRTRTSDEVDYKIFGTEMQFVEVELDPGESVIAEAGAMMYKDSAVEMDTIFGDGSAKSSQGGLFDKLVGAGKRLLTGESLFMTVFTHRGYNKAKVAFGAPYPGNIIPMHLAQIGGSIICQKDSFLCAAKGVSVGIYFQRKIMTGLFGGEGFIMQKLEGDGLAFMHAGGTIVERQLQSGEVLHVDTGCIVAFEPSVQFDIQQAGNIKSALFGGEGLFFAVLQGPGKIWLQSLPFSRLAGRMLAAAPQRGGSREEGSVLGKAVLGGTILGGLGSFLGGDGE</sequence>
<dbReference type="InterPro" id="IPR025640">
    <property type="entry name" value="GYF_2"/>
</dbReference>
<dbReference type="Proteomes" id="UP001165492">
    <property type="component" value="Unassembled WGS sequence"/>
</dbReference>
<protein>
    <submittedName>
        <fullName evidence="2">TIGR00266 family protein</fullName>
    </submittedName>
</protein>
<dbReference type="InterPro" id="IPR002838">
    <property type="entry name" value="AIM24"/>
</dbReference>
<dbReference type="PANTHER" id="PTHR43657">
    <property type="entry name" value="TRYPTOPHAN RNA-BINDING ATTENUATOR PROTEIN-LIKE PROTEIN"/>
    <property type="match status" value="1"/>
</dbReference>
<dbReference type="Gene3D" id="3.60.160.10">
    <property type="entry name" value="Mitochondrial biogenesis AIM24"/>
    <property type="match status" value="1"/>
</dbReference>
<evidence type="ECO:0000313" key="2">
    <source>
        <dbReference type="EMBL" id="MCC5465452.1"/>
    </source>
</evidence>
<dbReference type="NCBIfam" id="TIGR00266">
    <property type="entry name" value="TIGR00266 family protein"/>
    <property type="match status" value="1"/>
</dbReference>
<feature type="domain" description="GYF" evidence="1">
    <location>
        <begin position="3"/>
        <end position="49"/>
    </location>
</feature>
<dbReference type="InterPro" id="IPR016031">
    <property type="entry name" value="Trp_RNA-bd_attenuator-like_dom"/>
</dbReference>
<gene>
    <name evidence="2" type="ORF">LMF89_08770</name>
</gene>
<evidence type="ECO:0000259" key="1">
    <source>
        <dbReference type="Pfam" id="PF14237"/>
    </source>
</evidence>
<accession>A0ABS8HTL0</accession>
<dbReference type="Pfam" id="PF01987">
    <property type="entry name" value="AIM24"/>
    <property type="match status" value="1"/>
</dbReference>
<comment type="caution">
    <text evidence="2">The sequence shown here is derived from an EMBL/GenBank/DDBJ whole genome shotgun (WGS) entry which is preliminary data.</text>
</comment>
<dbReference type="SUPFAM" id="SSF51219">
    <property type="entry name" value="TRAP-like"/>
    <property type="match status" value="1"/>
</dbReference>
<dbReference type="InterPro" id="IPR036983">
    <property type="entry name" value="AIM24_sf"/>
</dbReference>
<proteinExistence type="predicted"/>
<organism evidence="2 3">
    <name type="scientific">Pelosinus baikalensis</name>
    <dbReference type="NCBI Taxonomy" id="2892015"/>
    <lineage>
        <taxon>Bacteria</taxon>
        <taxon>Bacillati</taxon>
        <taxon>Bacillota</taxon>
        <taxon>Negativicutes</taxon>
        <taxon>Selenomonadales</taxon>
        <taxon>Sporomusaceae</taxon>
        <taxon>Pelosinus</taxon>
    </lineage>
</organism>
<reference evidence="2" key="1">
    <citation type="submission" date="2021-11" db="EMBL/GenBank/DDBJ databases">
        <title>Description of a new species Pelosinus isolated from the bottom sediments of Lake Baikal.</title>
        <authorList>
            <person name="Zakharyuk A."/>
        </authorList>
    </citation>
    <scope>NUCLEOTIDE SEQUENCE</scope>
    <source>
        <strain evidence="2">Bkl1</strain>
    </source>
</reference>
<evidence type="ECO:0000313" key="3">
    <source>
        <dbReference type="Proteomes" id="UP001165492"/>
    </source>
</evidence>
<dbReference type="PANTHER" id="PTHR43657:SF1">
    <property type="entry name" value="ALTERED INHERITANCE OF MITOCHONDRIA PROTEIN 24, MITOCHONDRIAL"/>
    <property type="match status" value="1"/>
</dbReference>
<keyword evidence="3" id="KW-1185">Reference proteome</keyword>
<dbReference type="EMBL" id="JAJHJB010000009">
    <property type="protein sequence ID" value="MCC5465452.1"/>
    <property type="molecule type" value="Genomic_DNA"/>
</dbReference>
<dbReference type="Pfam" id="PF14237">
    <property type="entry name" value="GYF_2"/>
    <property type="match status" value="1"/>
</dbReference>